<evidence type="ECO:0008006" key="6">
    <source>
        <dbReference type="Google" id="ProtNLM"/>
    </source>
</evidence>
<proteinExistence type="predicted"/>
<feature type="signal peptide" evidence="3">
    <location>
        <begin position="1"/>
        <end position="17"/>
    </location>
</feature>
<reference evidence="4" key="1">
    <citation type="submission" date="2022-08" db="EMBL/GenBank/DDBJ databases">
        <authorList>
            <consortium name="DOE Joint Genome Institute"/>
            <person name="Min B."/>
            <person name="Riley R."/>
            <person name="Sierra-Patev S."/>
            <person name="Naranjo-Ortiz M."/>
            <person name="Looney B."/>
            <person name="Konkel Z."/>
            <person name="Slot J.C."/>
            <person name="Sakamoto Y."/>
            <person name="Steenwyk J.L."/>
            <person name="Rokas A."/>
            <person name="Carro J."/>
            <person name="Camarero S."/>
            <person name="Ferreira P."/>
            <person name="Molpeceres G."/>
            <person name="Ruiz-Duenas F.J."/>
            <person name="Serrano A."/>
            <person name="Henrissat B."/>
            <person name="Drula E."/>
            <person name="Hughes K.W."/>
            <person name="Mata J.L."/>
            <person name="Ishikawa N.K."/>
            <person name="Vargas-Isla R."/>
            <person name="Ushijima S."/>
            <person name="Smith C.A."/>
            <person name="Ahrendt S."/>
            <person name="Andreopoulos W."/>
            <person name="He G."/>
            <person name="Labutti K."/>
            <person name="Lipzen A."/>
            <person name="Ng V."/>
            <person name="Sandor L."/>
            <person name="Barry K."/>
            <person name="Martinez A.T."/>
            <person name="Xiao Y."/>
            <person name="Gibbons J.G."/>
            <person name="Terashima K."/>
            <person name="Hibbett D.S."/>
            <person name="Grigoriev I.V."/>
        </authorList>
    </citation>
    <scope>NUCLEOTIDE SEQUENCE</scope>
    <source>
        <strain evidence="4">Sp2 HRB7682 ss15</strain>
    </source>
</reference>
<dbReference type="EMBL" id="JANVFS010000008">
    <property type="protein sequence ID" value="KAJ4488928.1"/>
    <property type="molecule type" value="Genomic_DNA"/>
</dbReference>
<reference evidence="4" key="2">
    <citation type="journal article" date="2023" name="Proc. Natl. Acad. Sci. U.S.A.">
        <title>A global phylogenomic analysis of the shiitake genus Lentinula.</title>
        <authorList>
            <person name="Sierra-Patev S."/>
            <person name="Min B."/>
            <person name="Naranjo-Ortiz M."/>
            <person name="Looney B."/>
            <person name="Konkel Z."/>
            <person name="Slot J.C."/>
            <person name="Sakamoto Y."/>
            <person name="Steenwyk J.L."/>
            <person name="Rokas A."/>
            <person name="Carro J."/>
            <person name="Camarero S."/>
            <person name="Ferreira P."/>
            <person name="Molpeceres G."/>
            <person name="Ruiz-Duenas F.J."/>
            <person name="Serrano A."/>
            <person name="Henrissat B."/>
            <person name="Drula E."/>
            <person name="Hughes K.W."/>
            <person name="Mata J.L."/>
            <person name="Ishikawa N.K."/>
            <person name="Vargas-Isla R."/>
            <person name="Ushijima S."/>
            <person name="Smith C.A."/>
            <person name="Donoghue J."/>
            <person name="Ahrendt S."/>
            <person name="Andreopoulos W."/>
            <person name="He G."/>
            <person name="LaButti K."/>
            <person name="Lipzen A."/>
            <person name="Ng V."/>
            <person name="Riley R."/>
            <person name="Sandor L."/>
            <person name="Barry K."/>
            <person name="Martinez A.T."/>
            <person name="Xiao Y."/>
            <person name="Gibbons J.G."/>
            <person name="Terashima K."/>
            <person name="Grigoriev I.V."/>
            <person name="Hibbett D."/>
        </authorList>
    </citation>
    <scope>NUCLEOTIDE SEQUENCE</scope>
    <source>
        <strain evidence="4">Sp2 HRB7682 ss15</strain>
    </source>
</reference>
<feature type="chain" id="PRO_5040955368" description="Mid2 domain-containing protein" evidence="3">
    <location>
        <begin position="18"/>
        <end position="432"/>
    </location>
</feature>
<feature type="compositionally biased region" description="Polar residues" evidence="1">
    <location>
        <begin position="311"/>
        <end position="325"/>
    </location>
</feature>
<evidence type="ECO:0000313" key="4">
    <source>
        <dbReference type="EMBL" id="KAJ4488928.1"/>
    </source>
</evidence>
<organism evidence="4 5">
    <name type="scientific">Lentinula lateritia</name>
    <dbReference type="NCBI Taxonomy" id="40482"/>
    <lineage>
        <taxon>Eukaryota</taxon>
        <taxon>Fungi</taxon>
        <taxon>Dikarya</taxon>
        <taxon>Basidiomycota</taxon>
        <taxon>Agaricomycotina</taxon>
        <taxon>Agaricomycetes</taxon>
        <taxon>Agaricomycetidae</taxon>
        <taxon>Agaricales</taxon>
        <taxon>Marasmiineae</taxon>
        <taxon>Omphalotaceae</taxon>
        <taxon>Lentinula</taxon>
    </lineage>
</organism>
<keyword evidence="2" id="KW-0472">Membrane</keyword>
<feature type="region of interest" description="Disordered" evidence="1">
    <location>
        <begin position="301"/>
        <end position="364"/>
    </location>
</feature>
<comment type="caution">
    <text evidence="4">The sequence shown here is derived from an EMBL/GenBank/DDBJ whole genome shotgun (WGS) entry which is preliminary data.</text>
</comment>
<feature type="compositionally biased region" description="Low complexity" evidence="1">
    <location>
        <begin position="339"/>
        <end position="355"/>
    </location>
</feature>
<protein>
    <recommendedName>
        <fullName evidence="6">Mid2 domain-containing protein</fullName>
    </recommendedName>
</protein>
<feature type="region of interest" description="Disordered" evidence="1">
    <location>
        <begin position="175"/>
        <end position="197"/>
    </location>
</feature>
<dbReference type="Proteomes" id="UP001150238">
    <property type="component" value="Unassembled WGS sequence"/>
</dbReference>
<evidence type="ECO:0000256" key="1">
    <source>
        <dbReference type="SAM" id="MobiDB-lite"/>
    </source>
</evidence>
<dbReference type="AlphaFoldDB" id="A0A9W9ARL9"/>
<accession>A0A9W9ARL9</accession>
<evidence type="ECO:0000256" key="3">
    <source>
        <dbReference type="SAM" id="SignalP"/>
    </source>
</evidence>
<evidence type="ECO:0000313" key="5">
    <source>
        <dbReference type="Proteomes" id="UP001150238"/>
    </source>
</evidence>
<feature type="transmembrane region" description="Helical" evidence="2">
    <location>
        <begin position="204"/>
        <end position="227"/>
    </location>
</feature>
<sequence>MYLTFFSIISWLSVAWSLSISFPPDGKPTAALDTQMVKWQRDKNDPNSHFVLRKIKLDCSQGPTVESTPVPIMNSQNNQGMSQMVFNKAGLFEIIAVDEKNKQNFFTTKITVLPNPTLIATSSQSSTTTNTVSGSKYVYLRPISSFRFKGTNRDMMYNPLSSKASLVTVTITSSTSSATAPDDSTKMTTSTKSNVEPTNSTDTAAIIGSIVGSVVLVFLIGVILLFLRYRTRRRTIEFSQTKMVRDYVPDMVEGSTWRISDSERDLIDYSSESASFPPARRNTLRPQDSVSNIHERYAPQILPPIPAARPVSSSEPDSATTTSSIRRARDTERKTPSISLSNLSSSNGSTGTGTLFPIPVLPPRPRTDRQMSIEEEIQQLQARMLFLQGNGNTSPIGSEKEEELKKIYRKVETLKKLHESKWALGLTNEMSL</sequence>
<dbReference type="CDD" id="cd12087">
    <property type="entry name" value="TM_EGFR-like"/>
    <property type="match status" value="1"/>
</dbReference>
<keyword evidence="2" id="KW-1133">Transmembrane helix</keyword>
<evidence type="ECO:0000256" key="2">
    <source>
        <dbReference type="SAM" id="Phobius"/>
    </source>
</evidence>
<keyword evidence="2" id="KW-0812">Transmembrane</keyword>
<name>A0A9W9ARL9_9AGAR</name>
<keyword evidence="3" id="KW-0732">Signal</keyword>
<gene>
    <name evidence="4" type="ORF">C8J55DRAFT_506563</name>
</gene>
<feature type="compositionally biased region" description="Low complexity" evidence="1">
    <location>
        <begin position="175"/>
        <end position="193"/>
    </location>
</feature>